<organism evidence="2 3">
    <name type="scientific">Xylaria arbuscula</name>
    <dbReference type="NCBI Taxonomy" id="114810"/>
    <lineage>
        <taxon>Eukaryota</taxon>
        <taxon>Fungi</taxon>
        <taxon>Dikarya</taxon>
        <taxon>Ascomycota</taxon>
        <taxon>Pezizomycotina</taxon>
        <taxon>Sordariomycetes</taxon>
        <taxon>Xylariomycetidae</taxon>
        <taxon>Xylariales</taxon>
        <taxon>Xylariaceae</taxon>
        <taxon>Xylaria</taxon>
    </lineage>
</organism>
<evidence type="ECO:0000313" key="3">
    <source>
        <dbReference type="Proteomes" id="UP001148614"/>
    </source>
</evidence>
<name>A0A9W8TPY7_9PEZI</name>
<feature type="region of interest" description="Disordered" evidence="1">
    <location>
        <begin position="1"/>
        <end position="78"/>
    </location>
</feature>
<proteinExistence type="predicted"/>
<dbReference type="AlphaFoldDB" id="A0A9W8TPY7"/>
<dbReference type="Proteomes" id="UP001148614">
    <property type="component" value="Unassembled WGS sequence"/>
</dbReference>
<accession>A0A9W8TPY7</accession>
<dbReference type="EMBL" id="JANPWZ010000091">
    <property type="protein sequence ID" value="KAJ3579487.1"/>
    <property type="molecule type" value="Genomic_DNA"/>
</dbReference>
<sequence>MSETPSISGGHTTDPKTPPRRTGSTCYYEPKSRKASDARELDLPAPVPHRPEHSRDRPPSSAEGDDVEDSNNPQSLSLVASSPGIFSLDTNMDFLFSSGTFPFTNPTEDLAIAQPREYSISSTQYPINQSVAITLEANGLERDRGNATDSACTVSSPWTVLERQNTQMIDHAHTINSKDSSEQDLSSSSKNMHETIIHQCVEACFKRSAELPMFLRKTDVIKRLSEVRQSSFPDVLSSLFSDAIIVIGLDALRDPADERGLPSIGVPEQLRSLDALVDFQKLPSSLLKLQLLHSDFIDHLPNAFDHSEKHDALVLQVTACLLLAKTLSRVYMQPISVKTTTDLQSCISDLECWRGNLPNHAKQLTAGRGFEKLDGDDDAGAKLRLFCSYHECVYLLFGPWLQPLLESTTPPQASSIRSNDASLTADAGIKSATDRRLALIDTLRTCLESAYTVVSHANKIVSLDRSLAR</sequence>
<feature type="compositionally biased region" description="Polar residues" evidence="1">
    <location>
        <begin position="1"/>
        <end position="11"/>
    </location>
</feature>
<evidence type="ECO:0000256" key="1">
    <source>
        <dbReference type="SAM" id="MobiDB-lite"/>
    </source>
</evidence>
<evidence type="ECO:0000313" key="2">
    <source>
        <dbReference type="EMBL" id="KAJ3579487.1"/>
    </source>
</evidence>
<keyword evidence="3" id="KW-1185">Reference proteome</keyword>
<feature type="compositionally biased region" description="Basic and acidic residues" evidence="1">
    <location>
        <begin position="49"/>
        <end position="58"/>
    </location>
</feature>
<evidence type="ECO:0008006" key="4">
    <source>
        <dbReference type="Google" id="ProtNLM"/>
    </source>
</evidence>
<dbReference type="VEuPathDB" id="FungiDB:F4678DRAFT_434598"/>
<feature type="compositionally biased region" description="Basic and acidic residues" evidence="1">
    <location>
        <begin position="30"/>
        <end position="42"/>
    </location>
</feature>
<comment type="caution">
    <text evidence="2">The sequence shown here is derived from an EMBL/GenBank/DDBJ whole genome shotgun (WGS) entry which is preliminary data.</text>
</comment>
<reference evidence="2" key="1">
    <citation type="submission" date="2022-07" db="EMBL/GenBank/DDBJ databases">
        <title>Genome Sequence of Xylaria arbuscula.</title>
        <authorList>
            <person name="Buettner E."/>
        </authorList>
    </citation>
    <scope>NUCLEOTIDE SEQUENCE</scope>
    <source>
        <strain evidence="2">VT107</strain>
    </source>
</reference>
<gene>
    <name evidence="2" type="ORF">NPX13_g1079</name>
</gene>
<protein>
    <recommendedName>
        <fullName evidence="4">Transcription factor domain-containing protein</fullName>
    </recommendedName>
</protein>